<name>A0ABM3YZN0_PANGU</name>
<feature type="compositionally biased region" description="Basic and acidic residues" evidence="2">
    <location>
        <begin position="146"/>
        <end position="160"/>
    </location>
</feature>
<proteinExistence type="predicted"/>
<feature type="domain" description="C2H2-type" evidence="3">
    <location>
        <begin position="190"/>
        <end position="217"/>
    </location>
</feature>
<keyword evidence="4" id="KW-1185">Reference proteome</keyword>
<reference evidence="5" key="1">
    <citation type="submission" date="2025-08" db="UniProtKB">
        <authorList>
            <consortium name="RefSeq"/>
        </authorList>
    </citation>
    <scope>IDENTIFICATION</scope>
    <source>
        <tissue evidence="5">Blood</tissue>
    </source>
</reference>
<keyword evidence="1" id="KW-0479">Metal-binding</keyword>
<dbReference type="SMART" id="SM00355">
    <property type="entry name" value="ZnF_C2H2"/>
    <property type="match status" value="1"/>
</dbReference>
<dbReference type="Proteomes" id="UP001652622">
    <property type="component" value="Unplaced"/>
</dbReference>
<keyword evidence="1" id="KW-0862">Zinc</keyword>
<dbReference type="Pfam" id="PF00096">
    <property type="entry name" value="zf-C2H2"/>
    <property type="match status" value="1"/>
</dbReference>
<dbReference type="RefSeq" id="XP_060541570.1">
    <property type="nucleotide sequence ID" value="XM_060685587.1"/>
</dbReference>
<evidence type="ECO:0000313" key="4">
    <source>
        <dbReference type="Proteomes" id="UP001652622"/>
    </source>
</evidence>
<evidence type="ECO:0000313" key="5">
    <source>
        <dbReference type="RefSeq" id="XP_060541570.1"/>
    </source>
</evidence>
<gene>
    <name evidence="5" type="primary">LOC132710126</name>
</gene>
<dbReference type="InterPro" id="IPR013087">
    <property type="entry name" value="Znf_C2H2_type"/>
</dbReference>
<dbReference type="SUPFAM" id="SSF57667">
    <property type="entry name" value="beta-beta-alpha zinc fingers"/>
    <property type="match status" value="1"/>
</dbReference>
<feature type="compositionally biased region" description="Gly residues" evidence="2">
    <location>
        <begin position="130"/>
        <end position="142"/>
    </location>
</feature>
<dbReference type="InterPro" id="IPR036236">
    <property type="entry name" value="Znf_C2H2_sf"/>
</dbReference>
<feature type="region of interest" description="Disordered" evidence="2">
    <location>
        <begin position="91"/>
        <end position="176"/>
    </location>
</feature>
<accession>A0ABM3YZN0</accession>
<organism evidence="4 5">
    <name type="scientific">Pantherophis guttatus</name>
    <name type="common">Corn snake</name>
    <name type="synonym">Elaphe guttata</name>
    <dbReference type="NCBI Taxonomy" id="94885"/>
    <lineage>
        <taxon>Eukaryota</taxon>
        <taxon>Metazoa</taxon>
        <taxon>Chordata</taxon>
        <taxon>Craniata</taxon>
        <taxon>Vertebrata</taxon>
        <taxon>Euteleostomi</taxon>
        <taxon>Lepidosauria</taxon>
        <taxon>Squamata</taxon>
        <taxon>Bifurcata</taxon>
        <taxon>Unidentata</taxon>
        <taxon>Episquamata</taxon>
        <taxon>Toxicofera</taxon>
        <taxon>Serpentes</taxon>
        <taxon>Colubroidea</taxon>
        <taxon>Colubridae</taxon>
        <taxon>Colubrinae</taxon>
        <taxon>Pantherophis</taxon>
    </lineage>
</organism>
<evidence type="ECO:0000259" key="3">
    <source>
        <dbReference type="PROSITE" id="PS50157"/>
    </source>
</evidence>
<evidence type="ECO:0000256" key="1">
    <source>
        <dbReference type="PROSITE-ProRule" id="PRU00042"/>
    </source>
</evidence>
<protein>
    <submittedName>
        <fullName evidence="5">Zinc finger protein 92 homolog isoform X1</fullName>
    </submittedName>
</protein>
<evidence type="ECO:0000256" key="2">
    <source>
        <dbReference type="SAM" id="MobiDB-lite"/>
    </source>
</evidence>
<dbReference type="GeneID" id="132710126"/>
<keyword evidence="1" id="KW-0863">Zinc-finger</keyword>
<dbReference type="PROSITE" id="PS00028">
    <property type="entry name" value="ZINC_FINGER_C2H2_1"/>
    <property type="match status" value="1"/>
</dbReference>
<sequence length="299" mass="32890">MIQTASSLPVLFPEVEASCPFSSTSSAFSFGGSAPRSPFANRQHPERDQSVSFFLQQARWYLRSSASYYGPGWRLLLEECRIRVGCPFYTEGAGPEEDGGARRRKEGSVAREEEESGPRRAALPGDGGERPGGSGAAGGMSPGGAWERRLPGGRCGKEEMGGDPETGLEGGGFFGSPRKLRRIQEEAKEYQCPECETFFTRNGHLQRHISIHTGEKKYEFDFDSHPSAQAGNPLPFQTNGCPISFEKTLVIEHNNFSRQAVPLLNFSHCQEISPEFQATCLPGYFPSIISCLPFWCFGK</sequence>
<dbReference type="PROSITE" id="PS50157">
    <property type="entry name" value="ZINC_FINGER_C2H2_2"/>
    <property type="match status" value="1"/>
</dbReference>
<dbReference type="Gene3D" id="3.30.160.60">
    <property type="entry name" value="Classic Zinc Finger"/>
    <property type="match status" value="1"/>
</dbReference>